<evidence type="ECO:0000313" key="2">
    <source>
        <dbReference type="Proteomes" id="UP001347796"/>
    </source>
</evidence>
<evidence type="ECO:0000313" key="1">
    <source>
        <dbReference type="EMBL" id="KAK6168634.1"/>
    </source>
</evidence>
<comment type="caution">
    <text evidence="1">The sequence shown here is derived from an EMBL/GenBank/DDBJ whole genome shotgun (WGS) entry which is preliminary data.</text>
</comment>
<protein>
    <submittedName>
        <fullName evidence="1">Uncharacterized protein</fullName>
    </submittedName>
</protein>
<gene>
    <name evidence="1" type="ORF">SNE40_019828</name>
</gene>
<dbReference type="AlphaFoldDB" id="A0AAN8IZX8"/>
<reference evidence="1 2" key="1">
    <citation type="submission" date="2024-01" db="EMBL/GenBank/DDBJ databases">
        <title>The genome of the rayed Mediterranean limpet Patella caerulea (Linnaeus, 1758).</title>
        <authorList>
            <person name="Anh-Thu Weber A."/>
            <person name="Halstead-Nussloch G."/>
        </authorList>
    </citation>
    <scope>NUCLEOTIDE SEQUENCE [LARGE SCALE GENOMIC DNA]</scope>
    <source>
        <strain evidence="1">AATW-2023a</strain>
        <tissue evidence="1">Whole specimen</tissue>
    </source>
</reference>
<name>A0AAN8IZX8_PATCE</name>
<keyword evidence="2" id="KW-1185">Reference proteome</keyword>
<organism evidence="1 2">
    <name type="scientific">Patella caerulea</name>
    <name type="common">Rayed Mediterranean limpet</name>
    <dbReference type="NCBI Taxonomy" id="87958"/>
    <lineage>
        <taxon>Eukaryota</taxon>
        <taxon>Metazoa</taxon>
        <taxon>Spiralia</taxon>
        <taxon>Lophotrochozoa</taxon>
        <taxon>Mollusca</taxon>
        <taxon>Gastropoda</taxon>
        <taxon>Patellogastropoda</taxon>
        <taxon>Patelloidea</taxon>
        <taxon>Patellidae</taxon>
        <taxon>Patella</taxon>
    </lineage>
</organism>
<accession>A0AAN8IZX8</accession>
<dbReference type="EMBL" id="JAZGQO010000015">
    <property type="protein sequence ID" value="KAK6168634.1"/>
    <property type="molecule type" value="Genomic_DNA"/>
</dbReference>
<dbReference type="Proteomes" id="UP001347796">
    <property type="component" value="Unassembled WGS sequence"/>
</dbReference>
<sequence>MATEKPETVHQKTFNKWPFKDEFTILQLDNDSNITKLQCKICSTHLSVIRVEAGRGNVKGIAFKGIVNLSDGVECVHRGNLFRHIKAGRLHDWAEQKFGNTSTTTTSVQDDDVGAGNSDPGQAKIDVLINSTSTTCYRSLFNIALEEKPFSEFPALIEHQRKR</sequence>
<proteinExistence type="predicted"/>